<comment type="caution">
    <text evidence="3">The sequence shown here is derived from an EMBL/GenBank/DDBJ whole genome shotgun (WGS) entry which is preliminary data.</text>
</comment>
<dbReference type="Pfam" id="PF00534">
    <property type="entry name" value="Glycos_transf_1"/>
    <property type="match status" value="1"/>
</dbReference>
<accession>A0A2M7Z6N1</accession>
<evidence type="ECO:0000313" key="4">
    <source>
        <dbReference type="Proteomes" id="UP000230843"/>
    </source>
</evidence>
<reference evidence="4" key="1">
    <citation type="submission" date="2017-09" db="EMBL/GenBank/DDBJ databases">
        <title>Depth-based differentiation of microbial function through sediment-hosted aquifers and enrichment of novel symbionts in the deep terrestrial subsurface.</title>
        <authorList>
            <person name="Probst A.J."/>
            <person name="Ladd B."/>
            <person name="Jarett J.K."/>
            <person name="Geller-Mcgrath D.E."/>
            <person name="Sieber C.M.K."/>
            <person name="Emerson J.B."/>
            <person name="Anantharaman K."/>
            <person name="Thomas B.C."/>
            <person name="Malmstrom R."/>
            <person name="Stieglmeier M."/>
            <person name="Klingl A."/>
            <person name="Woyke T."/>
            <person name="Ryan C.M."/>
            <person name="Banfield J.F."/>
        </authorList>
    </citation>
    <scope>NUCLEOTIDE SEQUENCE [LARGE SCALE GENOMIC DNA]</scope>
</reference>
<sequence length="396" mass="45835">MNILMIGTTDGRGGAAKVSQQIRKQLEDWGHSVSMFVADKLLDDPKIKIIPRQKWRKILGFLLGTEDLISTDWILDTPEFKNADVIHCHNLHGRFFNLDTLRKMSQIKPVVWTLHDEWAITPHCALTMQTGKMSNGLYVCESIDIPPRLFWDNNKRLAIYKNNIYRNCHFDIVTPSIWLRDRVLNTILSKQNIHYIPNGIDTSIFVPLNKKTVRQKLGLPLNKKIILFLADGVKENIWKGWEYVEDIIKLNKDRDDIVFLSVGNNNEEKSTNNIFYYKYTKNESEVSMYYSAADVLLFTSIAENFPLVVLEAMSCGLPIVSFDTGGIKEAVIHKKNGYIAKYKDVQDVNDGLNFILKNSEEKRSRMSNINRERILHNFTVEDMVKKYLSLYQKIVK</sequence>
<name>A0A2M7Z6N1_9BACT</name>
<dbReference type="InterPro" id="IPR001296">
    <property type="entry name" value="Glyco_trans_1"/>
</dbReference>
<dbReference type="InterPro" id="IPR028098">
    <property type="entry name" value="Glyco_trans_4-like_N"/>
</dbReference>
<feature type="domain" description="Glycosyl transferase family 1" evidence="1">
    <location>
        <begin position="210"/>
        <end position="372"/>
    </location>
</feature>
<dbReference type="Pfam" id="PF13439">
    <property type="entry name" value="Glyco_transf_4"/>
    <property type="match status" value="1"/>
</dbReference>
<dbReference type="Gene3D" id="3.40.50.2000">
    <property type="entry name" value="Glycogen Phosphorylase B"/>
    <property type="match status" value="2"/>
</dbReference>
<evidence type="ECO:0000259" key="2">
    <source>
        <dbReference type="Pfam" id="PF13439"/>
    </source>
</evidence>
<dbReference type="PANTHER" id="PTHR12526:SF637">
    <property type="entry name" value="GLYCOSYLTRANSFERASE EPSF-RELATED"/>
    <property type="match status" value="1"/>
</dbReference>
<dbReference type="EMBL" id="PFVJ01000048">
    <property type="protein sequence ID" value="PJA89808.1"/>
    <property type="molecule type" value="Genomic_DNA"/>
</dbReference>
<dbReference type="PANTHER" id="PTHR12526">
    <property type="entry name" value="GLYCOSYLTRANSFERASE"/>
    <property type="match status" value="1"/>
</dbReference>
<evidence type="ECO:0000259" key="1">
    <source>
        <dbReference type="Pfam" id="PF00534"/>
    </source>
</evidence>
<dbReference type="AlphaFoldDB" id="A0A2M7Z6N1"/>
<evidence type="ECO:0000313" key="3">
    <source>
        <dbReference type="EMBL" id="PJA89808.1"/>
    </source>
</evidence>
<dbReference type="SUPFAM" id="SSF53756">
    <property type="entry name" value="UDP-Glycosyltransferase/glycogen phosphorylase"/>
    <property type="match status" value="1"/>
</dbReference>
<protein>
    <submittedName>
        <fullName evidence="3">Uncharacterized protein</fullName>
    </submittedName>
</protein>
<dbReference type="Proteomes" id="UP000230843">
    <property type="component" value="Unassembled WGS sequence"/>
</dbReference>
<feature type="domain" description="Glycosyltransferase subfamily 4-like N-terminal" evidence="2">
    <location>
        <begin position="13"/>
        <end position="203"/>
    </location>
</feature>
<organism evidence="3 4">
    <name type="scientific">Candidatus Magasanikbacteria bacterium CG_4_9_14_3_um_filter_32_9</name>
    <dbReference type="NCBI Taxonomy" id="1974644"/>
    <lineage>
        <taxon>Bacteria</taxon>
        <taxon>Candidatus Magasanikiibacteriota</taxon>
    </lineage>
</organism>
<gene>
    <name evidence="3" type="ORF">CO137_02315</name>
</gene>
<dbReference type="GO" id="GO:0016757">
    <property type="term" value="F:glycosyltransferase activity"/>
    <property type="evidence" value="ECO:0007669"/>
    <property type="project" value="InterPro"/>
</dbReference>
<proteinExistence type="predicted"/>